<evidence type="ECO:0000313" key="1">
    <source>
        <dbReference type="EMBL" id="KAA3470150.1"/>
    </source>
</evidence>
<name>A0A5B6VLN6_9ROSI</name>
<dbReference type="OrthoDB" id="1001372at2759"/>
<accession>A0A5B6VLN6</accession>
<dbReference type="InterPro" id="IPR036397">
    <property type="entry name" value="RNaseH_sf"/>
</dbReference>
<dbReference type="InterPro" id="IPR012337">
    <property type="entry name" value="RNaseH-like_sf"/>
</dbReference>
<dbReference type="EMBL" id="SMMG02000006">
    <property type="protein sequence ID" value="KAA3470150.1"/>
    <property type="molecule type" value="Genomic_DNA"/>
</dbReference>
<comment type="caution">
    <text evidence="1">The sequence shown here is derived from an EMBL/GenBank/DDBJ whole genome shotgun (WGS) entry which is preliminary data.</text>
</comment>
<sequence>MPQTRITEVEMFDVLGINFMGPFPSSFRNKYILLAIDYVSKWVEAVALPTNDTKSGVRFLRKNMLAWFGRPCALIKKAMNPSLKDWVAKQDDALWVYKTTYKTPLGMSPI</sequence>
<dbReference type="GO" id="GO:0003676">
    <property type="term" value="F:nucleic acid binding"/>
    <property type="evidence" value="ECO:0007669"/>
    <property type="project" value="InterPro"/>
</dbReference>
<dbReference type="Gene3D" id="3.30.420.10">
    <property type="entry name" value="Ribonuclease H-like superfamily/Ribonuclease H"/>
    <property type="match status" value="1"/>
</dbReference>
<evidence type="ECO:0000313" key="2">
    <source>
        <dbReference type="Proteomes" id="UP000325315"/>
    </source>
</evidence>
<dbReference type="InterPro" id="IPR052160">
    <property type="entry name" value="Gypsy_RT_Integrase-like"/>
</dbReference>
<dbReference type="PANTHER" id="PTHR47266">
    <property type="entry name" value="ENDONUCLEASE-RELATED"/>
    <property type="match status" value="1"/>
</dbReference>
<gene>
    <name evidence="1" type="ORF">EPI10_015881</name>
</gene>
<dbReference type="Proteomes" id="UP000325315">
    <property type="component" value="Unassembled WGS sequence"/>
</dbReference>
<proteinExistence type="predicted"/>
<keyword evidence="2" id="KW-1185">Reference proteome</keyword>
<organism evidence="1 2">
    <name type="scientific">Gossypium australe</name>
    <dbReference type="NCBI Taxonomy" id="47621"/>
    <lineage>
        <taxon>Eukaryota</taxon>
        <taxon>Viridiplantae</taxon>
        <taxon>Streptophyta</taxon>
        <taxon>Embryophyta</taxon>
        <taxon>Tracheophyta</taxon>
        <taxon>Spermatophyta</taxon>
        <taxon>Magnoliopsida</taxon>
        <taxon>eudicotyledons</taxon>
        <taxon>Gunneridae</taxon>
        <taxon>Pentapetalae</taxon>
        <taxon>rosids</taxon>
        <taxon>malvids</taxon>
        <taxon>Malvales</taxon>
        <taxon>Malvaceae</taxon>
        <taxon>Malvoideae</taxon>
        <taxon>Gossypium</taxon>
    </lineage>
</organism>
<protein>
    <submittedName>
        <fullName evidence="1">Retrovirus-related Pol polyprotein from transposon 412 family</fullName>
    </submittedName>
</protein>
<reference evidence="2" key="1">
    <citation type="journal article" date="2019" name="Plant Biotechnol. J.">
        <title>Genome sequencing of the Australian wild diploid species Gossypium australe highlights disease resistance and delayed gland morphogenesis.</title>
        <authorList>
            <person name="Cai Y."/>
            <person name="Cai X."/>
            <person name="Wang Q."/>
            <person name="Wang P."/>
            <person name="Zhang Y."/>
            <person name="Cai C."/>
            <person name="Xu Y."/>
            <person name="Wang K."/>
            <person name="Zhou Z."/>
            <person name="Wang C."/>
            <person name="Geng S."/>
            <person name="Li B."/>
            <person name="Dong Q."/>
            <person name="Hou Y."/>
            <person name="Wang H."/>
            <person name="Ai P."/>
            <person name="Liu Z."/>
            <person name="Yi F."/>
            <person name="Sun M."/>
            <person name="An G."/>
            <person name="Cheng J."/>
            <person name="Zhang Y."/>
            <person name="Shi Q."/>
            <person name="Xie Y."/>
            <person name="Shi X."/>
            <person name="Chang Y."/>
            <person name="Huang F."/>
            <person name="Chen Y."/>
            <person name="Hong S."/>
            <person name="Mi L."/>
            <person name="Sun Q."/>
            <person name="Zhang L."/>
            <person name="Zhou B."/>
            <person name="Peng R."/>
            <person name="Zhang X."/>
            <person name="Liu F."/>
        </authorList>
    </citation>
    <scope>NUCLEOTIDE SEQUENCE [LARGE SCALE GENOMIC DNA]</scope>
    <source>
        <strain evidence="2">cv. PA1801</strain>
    </source>
</reference>
<dbReference type="SUPFAM" id="SSF53098">
    <property type="entry name" value="Ribonuclease H-like"/>
    <property type="match status" value="1"/>
</dbReference>
<dbReference type="AlphaFoldDB" id="A0A5B6VLN6"/>